<protein>
    <submittedName>
        <fullName evidence="1">F-box only protein 30-like</fullName>
    </submittedName>
</protein>
<evidence type="ECO:0000313" key="1">
    <source>
        <dbReference type="EMBL" id="ROT79234.1"/>
    </source>
</evidence>
<dbReference type="OrthoDB" id="5918172at2759"/>
<accession>A0A423TS00</accession>
<dbReference type="InterPro" id="IPR031890">
    <property type="entry name" value="Fbxo30/Fbxo40"/>
</dbReference>
<gene>
    <name evidence="1" type="ORF">C7M84_002044</name>
</gene>
<reference evidence="1 2" key="2">
    <citation type="submission" date="2019-01" db="EMBL/GenBank/DDBJ databases">
        <title>The decoding of complex shrimp genome reveals the adaptation for benthos swimmer, frequently molting mechanism and breeding impact on genome.</title>
        <authorList>
            <person name="Sun Y."/>
            <person name="Gao Y."/>
            <person name="Yu Y."/>
        </authorList>
    </citation>
    <scope>NUCLEOTIDE SEQUENCE [LARGE SCALE GENOMIC DNA]</scope>
    <source>
        <tissue evidence="1">Muscle</tissue>
    </source>
</reference>
<dbReference type="PANTHER" id="PTHR15933:SF20">
    <property type="entry name" value="F-BOX DOMAIN-CONTAINING PROTEIN"/>
    <property type="match status" value="1"/>
</dbReference>
<dbReference type="AlphaFoldDB" id="A0A423TS00"/>
<dbReference type="Proteomes" id="UP000283509">
    <property type="component" value="Unassembled WGS sequence"/>
</dbReference>
<dbReference type="GO" id="GO:0061630">
    <property type="term" value="F:ubiquitin protein ligase activity"/>
    <property type="evidence" value="ECO:0007669"/>
    <property type="project" value="InterPro"/>
</dbReference>
<dbReference type="STRING" id="6689.A0A423TS00"/>
<keyword evidence="2" id="KW-1185">Reference proteome</keyword>
<dbReference type="EMBL" id="QCYY01001270">
    <property type="protein sequence ID" value="ROT79234.1"/>
    <property type="molecule type" value="Genomic_DNA"/>
</dbReference>
<evidence type="ECO:0000313" key="2">
    <source>
        <dbReference type="Proteomes" id="UP000283509"/>
    </source>
</evidence>
<sequence length="244" mass="27441">MMSRPLSLLLPPYLTRSQPLRICISPPNAVLGYPAPTGLCSLACTGRPVGRARFKTPPPVPLTSKALTMELPLKHYSRHQSKPRAMFTFQCMQEVRRCEYGSHYQNCHSEIQEGLDGWILHRCPLHVLGCPYVYNRLHPGRKDGDVIYCRDLRAFGIRPVLEYEPAPCGGLPRSRSPSVEKTTSALGQLSLLHSHKAMKAIPEHHRTKNCEKQYYASSTNLTYLPIEVLQLIASYLDGFRCAGL</sequence>
<organism evidence="1 2">
    <name type="scientific">Penaeus vannamei</name>
    <name type="common">Whiteleg shrimp</name>
    <name type="synonym">Litopenaeus vannamei</name>
    <dbReference type="NCBI Taxonomy" id="6689"/>
    <lineage>
        <taxon>Eukaryota</taxon>
        <taxon>Metazoa</taxon>
        <taxon>Ecdysozoa</taxon>
        <taxon>Arthropoda</taxon>
        <taxon>Crustacea</taxon>
        <taxon>Multicrustacea</taxon>
        <taxon>Malacostraca</taxon>
        <taxon>Eumalacostraca</taxon>
        <taxon>Eucarida</taxon>
        <taxon>Decapoda</taxon>
        <taxon>Dendrobranchiata</taxon>
        <taxon>Penaeoidea</taxon>
        <taxon>Penaeidae</taxon>
        <taxon>Penaeus</taxon>
    </lineage>
</organism>
<comment type="caution">
    <text evidence="1">The sequence shown here is derived from an EMBL/GenBank/DDBJ whole genome shotgun (WGS) entry which is preliminary data.</text>
</comment>
<proteinExistence type="predicted"/>
<reference evidence="1 2" key="1">
    <citation type="submission" date="2018-04" db="EMBL/GenBank/DDBJ databases">
        <authorList>
            <person name="Zhang X."/>
            <person name="Yuan J."/>
            <person name="Li F."/>
            <person name="Xiang J."/>
        </authorList>
    </citation>
    <scope>NUCLEOTIDE SEQUENCE [LARGE SCALE GENOMIC DNA]</scope>
    <source>
        <tissue evidence="1">Muscle</tissue>
    </source>
</reference>
<dbReference type="PANTHER" id="PTHR15933">
    <property type="entry name" value="PROTEIN CBG16327"/>
    <property type="match status" value="1"/>
</dbReference>
<name>A0A423TS00_PENVA</name>